<evidence type="ECO:0000313" key="1">
    <source>
        <dbReference type="EMBL" id="MEJ2885162.1"/>
    </source>
</evidence>
<gene>
    <name evidence="1" type="ORF">WCD41_01770</name>
</gene>
<organism evidence="1 2">
    <name type="scientific">Actinomycetospora aeridis</name>
    <dbReference type="NCBI Taxonomy" id="3129231"/>
    <lineage>
        <taxon>Bacteria</taxon>
        <taxon>Bacillati</taxon>
        <taxon>Actinomycetota</taxon>
        <taxon>Actinomycetes</taxon>
        <taxon>Pseudonocardiales</taxon>
        <taxon>Pseudonocardiaceae</taxon>
        <taxon>Actinomycetospora</taxon>
    </lineage>
</organism>
<dbReference type="EMBL" id="JBBEGL010000001">
    <property type="protein sequence ID" value="MEJ2885162.1"/>
    <property type="molecule type" value="Genomic_DNA"/>
</dbReference>
<accession>A0ABU8MYH6</accession>
<dbReference type="RefSeq" id="WP_337711656.1">
    <property type="nucleotide sequence ID" value="NZ_JBBEGL010000001.1"/>
</dbReference>
<protein>
    <submittedName>
        <fullName evidence="1">4,5-dihydroxyphthalate decarboxylase</fullName>
    </submittedName>
</protein>
<name>A0ABU8MYH6_9PSEU</name>
<proteinExistence type="predicted"/>
<evidence type="ECO:0000313" key="2">
    <source>
        <dbReference type="Proteomes" id="UP001370100"/>
    </source>
</evidence>
<dbReference type="SUPFAM" id="SSF53850">
    <property type="entry name" value="Periplasmic binding protein-like II"/>
    <property type="match status" value="1"/>
</dbReference>
<dbReference type="Gene3D" id="3.40.190.10">
    <property type="entry name" value="Periplasmic binding protein-like II"/>
    <property type="match status" value="1"/>
</dbReference>
<dbReference type="Proteomes" id="UP001370100">
    <property type="component" value="Unassembled WGS sequence"/>
</dbReference>
<reference evidence="1 2" key="1">
    <citation type="submission" date="2024-03" db="EMBL/GenBank/DDBJ databases">
        <title>Actinomycetospora sp. OC33-EN06, a novel actinomycete isolated from wild orchid (Aerides multiflora).</title>
        <authorList>
            <person name="Suriyachadkun C."/>
        </authorList>
    </citation>
    <scope>NUCLEOTIDE SEQUENCE [LARGE SCALE GENOMIC DNA]</scope>
    <source>
        <strain evidence="1 2">OC33-EN06</strain>
    </source>
</reference>
<comment type="caution">
    <text evidence="1">The sequence shown here is derived from an EMBL/GenBank/DDBJ whole genome shotgun (WGS) entry which is preliminary data.</text>
</comment>
<sequence>MAPITLSVASARYDHMRALFDGTVTFDGVDATLTSADLVSDIFDRMVREQAFDVAELGLTYYLRTLDLTDPPFVALPVFPARHFRHSAIWVNTASGIEKPQDLAGKTVGEFAIYGTDPGVWLKGILAEEYGVTPEQCRWVVGGVDAPMAPLDFVSFRHPAAVDASPAEGALGLMLEAGEIDALISAHPPRCVLEGSPHVAPLFGDTVAAEQEWFARTEILPIMHTVVARRDLLDEHPGLARTLLDGFTASRDAALAHYEFRRGTHQIDVMVPWFGDVYERARAVLPTDWWPYGVAANRATLEAFLRHTHDQGLSDRRRGVDELFAPELLDT</sequence>
<keyword evidence="2" id="KW-1185">Reference proteome</keyword>